<dbReference type="HOGENOM" id="CLU_417323_0_0_12"/>
<feature type="signal peptide" evidence="1">
    <location>
        <begin position="1"/>
        <end position="25"/>
    </location>
</feature>
<accession>E0RPI1</accession>
<organism evidence="3 4">
    <name type="scientific">Winmispira thermophila (strain ATCC 49972 / DSM 6192 / RI 19.B1)</name>
    <name type="common">Spirochaeta thermophila</name>
    <dbReference type="NCBI Taxonomy" id="665571"/>
    <lineage>
        <taxon>Bacteria</taxon>
        <taxon>Pseudomonadati</taxon>
        <taxon>Spirochaetota</taxon>
        <taxon>Spirochaetia</taxon>
        <taxon>Winmispirales</taxon>
        <taxon>Winmispiraceae</taxon>
        <taxon>Winmispira</taxon>
    </lineage>
</organism>
<protein>
    <recommendedName>
        <fullName evidence="2">PEGA domain-containing protein</fullName>
    </recommendedName>
</protein>
<reference evidence="3 4" key="2">
    <citation type="journal article" date="2010" name="J. Bacteriol.">
        <title>Genome sequence of the polysaccharide-degrading, thermophilic anaerobe Spirochaeta thermophila DSM 6192.</title>
        <authorList>
            <person name="Angelov A."/>
            <person name="Liebl S."/>
            <person name="Ballschmiter M."/>
            <person name="Bomeke M."/>
            <person name="Lehmann R."/>
            <person name="Liesegang H."/>
            <person name="Daniel R."/>
            <person name="Liebl W."/>
        </authorList>
    </citation>
    <scope>NUCLEOTIDE SEQUENCE [LARGE SCALE GENOMIC DNA]</scope>
    <source>
        <strain evidence="4">ATCC 49972 / DSM 6192 / RI 19.B1</strain>
    </source>
</reference>
<dbReference type="GO" id="GO:0030288">
    <property type="term" value="C:outer membrane-bounded periplasmic space"/>
    <property type="evidence" value="ECO:0007669"/>
    <property type="project" value="InterPro"/>
</dbReference>
<dbReference type="Proteomes" id="UP000001296">
    <property type="component" value="Chromosome"/>
</dbReference>
<sequence length="657" mass="70322">MRVRNSLIPLVLLVATALSSAPVTIAVLPVEGIGVPEEQAAAVTDLLYTTLTAVPLFQVVERARLEEVLTEQEIQVSGLTGAQQAVRIGNLTNARKVLIASLAAYKTSYVESILSARVVDVEKGTVEAAASVELSPTTSVEEAAETLVRRLVEAIPLSVTVAAVEGRTVYLSAGEQAGLVPGRVVTVVKTRPITDETGAIIMREERPYARLQVEEVQPTGARALLVEAEEEPQVGDTVVLEDRPLAEGAPRLVVKSIPEGAMVYIDGTFSGKTPLTLKGLSPGTHQVEIRAPGYKPYAGKVRLAEGQQAVIERELVAEVQVEDLLRIGKLPREKTDPSTALTRGIIPGGGLVYDGYTNLGLMAGGATLIQAAISGIFLSNLLDDESPPDHEPYNLISGITLGASALTLYLYSLMDGALTADDDYLYPTYAELVVSGDAHHVFQTQTADPNSSQTFNQAMADGISNTSWFFVIALRFRASKYQFGLEIDASQEEVMMGFSSAYLLPLSEDLSLGAQVTFKGNFTDPSDVDLSQTDPSELAPSPPGGITAIGALLALSSPHVELDLFLSPYAVGTCYGVFHNPSWSTWTYNETRFLPYGYGGSVGLSLFPSLRAGIHLWAEAYSFTRGEETPVEGSENPSYVDGLRFIRGGAGLVYRFM</sequence>
<dbReference type="PaxDb" id="665571-STHERM_c18280"/>
<evidence type="ECO:0000313" key="3">
    <source>
        <dbReference type="EMBL" id="ADN02763.1"/>
    </source>
</evidence>
<dbReference type="Pfam" id="PF08308">
    <property type="entry name" value="PEGA"/>
    <property type="match status" value="1"/>
</dbReference>
<feature type="domain" description="PEGA" evidence="2">
    <location>
        <begin position="251"/>
        <end position="315"/>
    </location>
</feature>
<proteinExistence type="predicted"/>
<dbReference type="InterPro" id="IPR005534">
    <property type="entry name" value="Curli_assmbl/transp-comp_CsgG"/>
</dbReference>
<dbReference type="Gene3D" id="2.40.10.410">
    <property type="entry name" value="FlgT, C-terminal domain"/>
    <property type="match status" value="1"/>
</dbReference>
<dbReference type="PANTHER" id="PTHR36194:SF1">
    <property type="entry name" value="S-LAYER-LIKE PROTEIN"/>
    <property type="match status" value="1"/>
</dbReference>
<dbReference type="AlphaFoldDB" id="E0RPI1"/>
<reference key="1">
    <citation type="submission" date="2009-08" db="EMBL/GenBank/DDBJ databases">
        <title>The genome sequence of Spirochaeta thermophila DSM6192.</title>
        <authorList>
            <person name="Angelov A."/>
            <person name="Mientus M."/>
            <person name="Wittenberg S."/>
            <person name="Lehmann R."/>
            <person name="Liesegang H."/>
            <person name="Daniel R."/>
            <person name="Liebl W."/>
        </authorList>
    </citation>
    <scope>NUCLEOTIDE SEQUENCE</scope>
    <source>
        <strain>DSM 6192</strain>
    </source>
</reference>
<feature type="chain" id="PRO_5003139721" description="PEGA domain-containing protein" evidence="1">
    <location>
        <begin position="26"/>
        <end position="657"/>
    </location>
</feature>
<dbReference type="Gene3D" id="3.40.50.10610">
    <property type="entry name" value="ABC-type transport auxiliary lipoprotein component"/>
    <property type="match status" value="1"/>
</dbReference>
<dbReference type="KEGG" id="sta:STHERM_c18280"/>
<dbReference type="InterPro" id="IPR038165">
    <property type="entry name" value="FlgT_C_sf"/>
</dbReference>
<name>E0RPI1_WINT6</name>
<evidence type="ECO:0000259" key="2">
    <source>
        <dbReference type="Pfam" id="PF08308"/>
    </source>
</evidence>
<dbReference type="RefSeq" id="WP_013314602.1">
    <property type="nucleotide sequence ID" value="NC_014484.1"/>
</dbReference>
<dbReference type="Pfam" id="PF03783">
    <property type="entry name" value="CsgG"/>
    <property type="match status" value="1"/>
</dbReference>
<dbReference type="InterPro" id="IPR013229">
    <property type="entry name" value="PEGA"/>
</dbReference>
<keyword evidence="1" id="KW-0732">Signal</keyword>
<gene>
    <name evidence="3" type="ordered locus">STHERM_c18280</name>
</gene>
<evidence type="ECO:0000313" key="4">
    <source>
        <dbReference type="Proteomes" id="UP000001296"/>
    </source>
</evidence>
<dbReference type="EMBL" id="CP001698">
    <property type="protein sequence ID" value="ADN02763.1"/>
    <property type="molecule type" value="Genomic_DNA"/>
</dbReference>
<dbReference type="PANTHER" id="PTHR36194">
    <property type="entry name" value="S-LAYER-LIKE PROTEIN"/>
    <property type="match status" value="1"/>
</dbReference>
<evidence type="ECO:0000256" key="1">
    <source>
        <dbReference type="SAM" id="SignalP"/>
    </source>
</evidence>